<name>A0A836GMR0_9TRYP</name>
<organism evidence="2 3">
    <name type="scientific">Leishmania orientalis</name>
    <dbReference type="NCBI Taxonomy" id="2249476"/>
    <lineage>
        <taxon>Eukaryota</taxon>
        <taxon>Discoba</taxon>
        <taxon>Euglenozoa</taxon>
        <taxon>Kinetoplastea</taxon>
        <taxon>Metakinetoplastina</taxon>
        <taxon>Trypanosomatida</taxon>
        <taxon>Trypanosomatidae</taxon>
        <taxon>Leishmaniinae</taxon>
        <taxon>Leishmania</taxon>
    </lineage>
</organism>
<sequence>MVPNLSIKAFIDSSIITSHLLAPHLFFPRAASNESTCNPPAETHQGTPSHTRIVQTHLFPIGANSGMRAAPTCLGRSTAASLRRYPCGSRACNADGASWAGWRRCRRAAGVTTATVDVTAIPVSSTSLCASRRAYYWPYPENLVPEGETTSPFQSSPVPSVRERIVREYALGPLFGSRTPSCVLGFAGSARDVLGRKGDVRRCVARILGKAELEVELGALLQAREMLLHRSGTDESPRLADGAGSRPDAERRRVTRYARLPVQARTLLEVYLPGEEQGGAGVSADADATILAHGYFLQEQLYRYMNAAASSASEASDREGIHGNEHEEAGGKMQPSSQEDRQRDDEADLRASVAALHDTCGVVYCEVPALDESDFVFEQLNGKRVDSEMLDRVMGRWERRVAQQQQQQL</sequence>
<proteinExistence type="predicted"/>
<evidence type="ECO:0000313" key="2">
    <source>
        <dbReference type="EMBL" id="KAG5477976.1"/>
    </source>
</evidence>
<dbReference type="Proteomes" id="UP000674143">
    <property type="component" value="Unassembled WGS sequence"/>
</dbReference>
<keyword evidence="3" id="KW-1185">Reference proteome</keyword>
<evidence type="ECO:0000313" key="3">
    <source>
        <dbReference type="Proteomes" id="UP000674143"/>
    </source>
</evidence>
<evidence type="ECO:0000256" key="1">
    <source>
        <dbReference type="SAM" id="MobiDB-lite"/>
    </source>
</evidence>
<feature type="region of interest" description="Disordered" evidence="1">
    <location>
        <begin position="232"/>
        <end position="254"/>
    </location>
</feature>
<feature type="compositionally biased region" description="Basic and acidic residues" evidence="1">
    <location>
        <begin position="315"/>
        <end position="330"/>
    </location>
</feature>
<accession>A0A836GMR0</accession>
<dbReference type="EMBL" id="JAFHLR010000024">
    <property type="protein sequence ID" value="KAG5477976.1"/>
    <property type="molecule type" value="Genomic_DNA"/>
</dbReference>
<dbReference type="KEGG" id="loi:92361249"/>
<dbReference type="RefSeq" id="XP_067062883.1">
    <property type="nucleotide sequence ID" value="XM_067207315.1"/>
</dbReference>
<dbReference type="AlphaFoldDB" id="A0A836GMR0"/>
<reference evidence="3" key="1">
    <citation type="journal article" date="2021" name="Microbiol. Resour. Announc.">
        <title>LGAAP: Leishmaniinae Genome Assembly and Annotation Pipeline.</title>
        <authorList>
            <person name="Almutairi H."/>
            <person name="Urbaniak M.D."/>
            <person name="Bates M.D."/>
            <person name="Jariyapan N."/>
            <person name="Kwakye-Nuako G."/>
            <person name="Thomaz-Soccol V."/>
            <person name="Al-Salem W.S."/>
            <person name="Dillon R.J."/>
            <person name="Bates P.A."/>
            <person name="Gatherer D."/>
        </authorList>
    </citation>
    <scope>NUCLEOTIDE SEQUENCE [LARGE SCALE GENOMIC DNA]</scope>
</reference>
<reference evidence="3" key="2">
    <citation type="journal article" date="2021" name="Sci. Data">
        <title>Chromosome-scale genome sequencing, assembly and annotation of six genomes from subfamily Leishmaniinae.</title>
        <authorList>
            <person name="Almutairi H."/>
            <person name="Urbaniak M.D."/>
            <person name="Bates M.D."/>
            <person name="Jariyapan N."/>
            <person name="Kwakye-Nuako G."/>
            <person name="Thomaz Soccol V."/>
            <person name="Al-Salem W.S."/>
            <person name="Dillon R.J."/>
            <person name="Bates P.A."/>
            <person name="Gatherer D."/>
        </authorList>
    </citation>
    <scope>NUCLEOTIDE SEQUENCE [LARGE SCALE GENOMIC DNA]</scope>
</reference>
<protein>
    <submittedName>
        <fullName evidence="2">Uncharacterized protein</fullName>
    </submittedName>
</protein>
<dbReference type="GeneID" id="92361249"/>
<feature type="region of interest" description="Disordered" evidence="1">
    <location>
        <begin position="313"/>
        <end position="348"/>
    </location>
</feature>
<gene>
    <name evidence="2" type="ORF">LSCM4_05372</name>
</gene>
<dbReference type="SMR" id="A0A836GMR0"/>
<comment type="caution">
    <text evidence="2">The sequence shown here is derived from an EMBL/GenBank/DDBJ whole genome shotgun (WGS) entry which is preliminary data.</text>
</comment>